<keyword evidence="3" id="KW-1185">Reference proteome</keyword>
<reference evidence="2 3" key="1">
    <citation type="journal article" date="2024" name="Ann. Entomol. Soc. Am.">
        <title>Genomic analyses of the southern and eastern yellowjacket wasps (Hymenoptera: Vespidae) reveal evolutionary signatures of social life.</title>
        <authorList>
            <person name="Catto M.A."/>
            <person name="Caine P.B."/>
            <person name="Orr S.E."/>
            <person name="Hunt B.G."/>
            <person name="Goodisman M.A.D."/>
        </authorList>
    </citation>
    <scope>NUCLEOTIDE SEQUENCE [LARGE SCALE GENOMIC DNA]</scope>
    <source>
        <strain evidence="2">232</strain>
        <tissue evidence="2">Head and thorax</tissue>
    </source>
</reference>
<evidence type="ECO:0000313" key="2">
    <source>
        <dbReference type="EMBL" id="KAL2743239.1"/>
    </source>
</evidence>
<feature type="non-terminal residue" evidence="2">
    <location>
        <position position="1"/>
    </location>
</feature>
<organism evidence="2 3">
    <name type="scientific">Vespula maculifrons</name>
    <name type="common">Eastern yellow jacket</name>
    <name type="synonym">Wasp</name>
    <dbReference type="NCBI Taxonomy" id="7453"/>
    <lineage>
        <taxon>Eukaryota</taxon>
        <taxon>Metazoa</taxon>
        <taxon>Ecdysozoa</taxon>
        <taxon>Arthropoda</taxon>
        <taxon>Hexapoda</taxon>
        <taxon>Insecta</taxon>
        <taxon>Pterygota</taxon>
        <taxon>Neoptera</taxon>
        <taxon>Endopterygota</taxon>
        <taxon>Hymenoptera</taxon>
        <taxon>Apocrita</taxon>
        <taxon>Aculeata</taxon>
        <taxon>Vespoidea</taxon>
        <taxon>Vespidae</taxon>
        <taxon>Vespinae</taxon>
        <taxon>Vespula</taxon>
    </lineage>
</organism>
<gene>
    <name evidence="2" type="ORF">V1477_008728</name>
</gene>
<dbReference type="EMBL" id="JAYRBN010000056">
    <property type="protein sequence ID" value="KAL2743239.1"/>
    <property type="molecule type" value="Genomic_DNA"/>
</dbReference>
<name>A0ABD2CE99_VESMC</name>
<evidence type="ECO:0000256" key="1">
    <source>
        <dbReference type="SAM" id="MobiDB-lite"/>
    </source>
</evidence>
<comment type="caution">
    <text evidence="2">The sequence shown here is derived from an EMBL/GenBank/DDBJ whole genome shotgun (WGS) entry which is preliminary data.</text>
</comment>
<protein>
    <submittedName>
        <fullName evidence="2">Uncharacterized protein</fullName>
    </submittedName>
</protein>
<dbReference type="AlphaFoldDB" id="A0ABD2CE99"/>
<dbReference type="Proteomes" id="UP001607303">
    <property type="component" value="Unassembled WGS sequence"/>
</dbReference>
<feature type="region of interest" description="Disordered" evidence="1">
    <location>
        <begin position="29"/>
        <end position="60"/>
    </location>
</feature>
<proteinExistence type="predicted"/>
<feature type="compositionally biased region" description="Polar residues" evidence="1">
    <location>
        <begin position="32"/>
        <end position="44"/>
    </location>
</feature>
<accession>A0ABD2CE99</accession>
<evidence type="ECO:0000313" key="3">
    <source>
        <dbReference type="Proteomes" id="UP001607303"/>
    </source>
</evidence>
<sequence length="60" mass="6781">SGHLFVSPTNHKELQRYFNSLHSTPPFLGLESVNNPTISSSPEITFSRRRRSDKIGSHES</sequence>